<sequence length="127" mass="15171">MVSDFCNQNSSVFAEPVVREFFNDEHRIMLLALTLEDNQGCNFELEEAFRNYFFRIRFIKYIVSIIKVYSIDQMRRYQKYNERNVLVFDRPVSQDSEASTLGELYLQSMKKDPIVFTPQILIHSKPR</sequence>
<dbReference type="Proteomes" id="UP000838686">
    <property type="component" value="Unassembled WGS sequence"/>
</dbReference>
<proteinExistence type="predicted"/>
<keyword evidence="2" id="KW-1185">Reference proteome</keyword>
<evidence type="ECO:0000313" key="2">
    <source>
        <dbReference type="Proteomes" id="UP000838686"/>
    </source>
</evidence>
<organism evidence="1 2">
    <name type="scientific">Paenibacillus plantiphilus</name>
    <dbReference type="NCBI Taxonomy" id="2905650"/>
    <lineage>
        <taxon>Bacteria</taxon>
        <taxon>Bacillati</taxon>
        <taxon>Bacillota</taxon>
        <taxon>Bacilli</taxon>
        <taxon>Bacillales</taxon>
        <taxon>Paenibacillaceae</taxon>
        <taxon>Paenibacillus</taxon>
    </lineage>
</organism>
<comment type="caution">
    <text evidence="1">The sequence shown here is derived from an EMBL/GenBank/DDBJ whole genome shotgun (WGS) entry which is preliminary data.</text>
</comment>
<evidence type="ECO:0000313" key="1">
    <source>
        <dbReference type="EMBL" id="CAH1200599.1"/>
    </source>
</evidence>
<accession>A0ABN8GBP1</accession>
<gene>
    <name evidence="1" type="ORF">PAECIP111893_01487</name>
</gene>
<protein>
    <submittedName>
        <fullName evidence="1">Uncharacterized protein</fullName>
    </submittedName>
</protein>
<name>A0ABN8GBP1_9BACL</name>
<reference evidence="1" key="1">
    <citation type="submission" date="2022-01" db="EMBL/GenBank/DDBJ databases">
        <authorList>
            <person name="Criscuolo A."/>
        </authorList>
    </citation>
    <scope>NUCLEOTIDE SEQUENCE</scope>
    <source>
        <strain evidence="1">CIP111893</strain>
    </source>
</reference>
<dbReference type="EMBL" id="CAKMMF010000006">
    <property type="protein sequence ID" value="CAH1200599.1"/>
    <property type="molecule type" value="Genomic_DNA"/>
</dbReference>